<evidence type="ECO:0000256" key="2">
    <source>
        <dbReference type="ARBA" id="ARBA00020987"/>
    </source>
</evidence>
<keyword evidence="7" id="KW-1133">Transmembrane helix</keyword>
<dbReference type="EMBL" id="CDMZ01001567">
    <property type="protein sequence ID" value="CEM34516.1"/>
    <property type="molecule type" value="Genomic_DNA"/>
</dbReference>
<organism evidence="10">
    <name type="scientific">Chromera velia CCMP2878</name>
    <dbReference type="NCBI Taxonomy" id="1169474"/>
    <lineage>
        <taxon>Eukaryota</taxon>
        <taxon>Sar</taxon>
        <taxon>Alveolata</taxon>
        <taxon>Colpodellida</taxon>
        <taxon>Chromeraceae</taxon>
        <taxon>Chromera</taxon>
    </lineage>
</organism>
<evidence type="ECO:0000256" key="1">
    <source>
        <dbReference type="ARBA" id="ARBA00012190"/>
    </source>
</evidence>
<keyword evidence="6" id="KW-0539">Nucleus</keyword>
<evidence type="ECO:0000256" key="6">
    <source>
        <dbReference type="RuleBase" id="RU271113"/>
    </source>
</evidence>
<proteinExistence type="inferred from homology"/>
<dbReference type="GO" id="GO:0051726">
    <property type="term" value="P:regulation of cell cycle"/>
    <property type="evidence" value="ECO:0007669"/>
    <property type="project" value="InterPro"/>
</dbReference>
<feature type="domain" description="DOT1" evidence="9">
    <location>
        <begin position="44"/>
        <end position="351"/>
    </location>
</feature>
<gene>
    <name evidence="10" type="ORF">Cvel_23456</name>
</gene>
<dbReference type="GO" id="GO:0005634">
    <property type="term" value="C:nucleus"/>
    <property type="evidence" value="ECO:0007669"/>
    <property type="project" value="UniProtKB-SubCell"/>
</dbReference>
<protein>
    <recommendedName>
        <fullName evidence="2 6">Histone-lysine N-methyltransferase, H3 lysine-79 specific</fullName>
        <ecNumber evidence="1 6">2.1.1.360</ecNumber>
    </recommendedName>
    <alternativeName>
        <fullName evidence="4 6">Histone H3-K79 methyltransferase</fullName>
    </alternativeName>
</protein>
<dbReference type="Gene3D" id="3.40.50.150">
    <property type="entry name" value="Vaccinia Virus protein VP39"/>
    <property type="match status" value="1"/>
</dbReference>
<name>A0A0G4GV58_9ALVE</name>
<dbReference type="Pfam" id="PF08123">
    <property type="entry name" value="DOT1"/>
    <property type="match status" value="1"/>
</dbReference>
<evidence type="ECO:0000313" key="10">
    <source>
        <dbReference type="EMBL" id="CEM34516.1"/>
    </source>
</evidence>
<feature type="chain" id="PRO_5005190714" description="Histone-lysine N-methyltransferase, H3 lysine-79 specific" evidence="8">
    <location>
        <begin position="23"/>
        <end position="351"/>
    </location>
</feature>
<dbReference type="InterPro" id="IPR025789">
    <property type="entry name" value="DOT1_dom"/>
</dbReference>
<accession>A0A0G4GV58</accession>
<dbReference type="SUPFAM" id="SSF53335">
    <property type="entry name" value="S-adenosyl-L-methionine-dependent methyltransferases"/>
    <property type="match status" value="1"/>
</dbReference>
<reference evidence="10" key="1">
    <citation type="submission" date="2014-11" db="EMBL/GenBank/DDBJ databases">
        <authorList>
            <person name="Otto D Thomas"/>
            <person name="Naeem Raeece"/>
        </authorList>
    </citation>
    <scope>NUCLEOTIDE SEQUENCE</scope>
</reference>
<feature type="signal peptide" evidence="8">
    <location>
        <begin position="1"/>
        <end position="22"/>
    </location>
</feature>
<dbReference type="InterPro" id="IPR030445">
    <property type="entry name" value="H3-K79_meTrfase"/>
</dbReference>
<evidence type="ECO:0000256" key="7">
    <source>
        <dbReference type="SAM" id="Phobius"/>
    </source>
</evidence>
<dbReference type="InterPro" id="IPR029063">
    <property type="entry name" value="SAM-dependent_MTases_sf"/>
</dbReference>
<evidence type="ECO:0000256" key="8">
    <source>
        <dbReference type="SAM" id="SignalP"/>
    </source>
</evidence>
<keyword evidence="7" id="KW-0472">Membrane</keyword>
<dbReference type="PANTHER" id="PTHR21451">
    <property type="entry name" value="HISTONE H3 METHYLTRANSFERASE"/>
    <property type="match status" value="1"/>
</dbReference>
<dbReference type="AlphaFoldDB" id="A0A0G4GV58"/>
<dbReference type="GO" id="GO:0140956">
    <property type="term" value="F:histone H3K79 trimethyltransferase activity"/>
    <property type="evidence" value="ECO:0007669"/>
    <property type="project" value="UniProtKB-EC"/>
</dbReference>
<sequence>MTRGLFGGAVAVFISFVQPCESFLGPVAQRSGHSIPCRSFVGQQRRRIPDPTAVCSLNAEPSEIASQALQQLPTSLNAITYYKDAENPAVYLAALFVVAASVFTIVGSEATKEKKREMYPIPDEERPAYDFLNDIYDPLPEDRQLTEAGTKGCQKRIREASTYRSQYLATVQDEKNARNKSVRYADMNISFLAKMLRSVDIKQGSSFLDLGSGFGRTAVYAALLGKFGRVTGIEFLGDLAARGAGYAEEVKNLWTGKKTPITFYEGDFTDPQYSSEIKRADVIFSFARFLTSRQGIATELSELLEKNAKRGAKILTFQQRLDERKGFRLLQRVSDPAGDLQVNVGYIYVKE</sequence>
<keyword evidence="6" id="KW-0808">Transferase</keyword>
<dbReference type="CDD" id="cd02440">
    <property type="entry name" value="AdoMet_MTases"/>
    <property type="match status" value="1"/>
</dbReference>
<comment type="catalytic activity">
    <reaction evidence="5 6">
        <text>L-lysyl(79)-[histone H3] + 3 S-adenosyl-L-methionine = N(6),N(6),N(6)-trimethyl-L-lysyl(79)-[histone H3] + 3 S-adenosyl-L-homocysteine + 3 H(+)</text>
        <dbReference type="Rhea" id="RHEA:60328"/>
        <dbReference type="Rhea" id="RHEA-COMP:15549"/>
        <dbReference type="Rhea" id="RHEA-COMP:15552"/>
        <dbReference type="ChEBI" id="CHEBI:15378"/>
        <dbReference type="ChEBI" id="CHEBI:29969"/>
        <dbReference type="ChEBI" id="CHEBI:57856"/>
        <dbReference type="ChEBI" id="CHEBI:59789"/>
        <dbReference type="ChEBI" id="CHEBI:61961"/>
        <dbReference type="EC" id="2.1.1.360"/>
    </reaction>
</comment>
<dbReference type="VEuPathDB" id="CryptoDB:Cvel_23456"/>
<evidence type="ECO:0000256" key="5">
    <source>
        <dbReference type="ARBA" id="ARBA00047770"/>
    </source>
</evidence>
<keyword evidence="8" id="KW-0732">Signal</keyword>
<dbReference type="GO" id="GO:0032259">
    <property type="term" value="P:methylation"/>
    <property type="evidence" value="ECO:0007669"/>
    <property type="project" value="UniProtKB-KW"/>
</dbReference>
<evidence type="ECO:0000256" key="4">
    <source>
        <dbReference type="ARBA" id="ARBA00029821"/>
    </source>
</evidence>
<comment type="similarity">
    <text evidence="6">Belongs to the class I-like SAM-binding methyltransferase superfamily. DOT1 family.</text>
</comment>
<dbReference type="EC" id="2.1.1.360" evidence="1 6"/>
<comment type="subcellular location">
    <subcellularLocation>
        <location evidence="6">Nucleus</location>
    </subcellularLocation>
</comment>
<keyword evidence="6" id="KW-0949">S-adenosyl-L-methionine</keyword>
<comment type="function">
    <text evidence="6">Histone methyltransferase that specifically trimethylates histone H3 to form H3K79me3. This methylation is required for telomere silencing and for the pachytene checkpoint during the meiotic cell cycle by allowing the recruitment of RAD9 to double strand breaks. Nucleosomes are preferred as substrate compared to free histone.</text>
</comment>
<evidence type="ECO:0000256" key="3">
    <source>
        <dbReference type="ARBA" id="ARBA00022853"/>
    </source>
</evidence>
<keyword evidence="3 6" id="KW-0156">Chromatin regulator</keyword>
<dbReference type="PROSITE" id="PS51569">
    <property type="entry name" value="DOT1"/>
    <property type="match status" value="1"/>
</dbReference>
<evidence type="ECO:0000259" key="9">
    <source>
        <dbReference type="PROSITE" id="PS51569"/>
    </source>
</evidence>
<feature type="transmembrane region" description="Helical" evidence="7">
    <location>
        <begin position="89"/>
        <end position="108"/>
    </location>
</feature>
<keyword evidence="6" id="KW-0489">Methyltransferase</keyword>
<keyword evidence="7" id="KW-0812">Transmembrane</keyword>
<comment type="miscellaneous">
    <text evidence="6">In contrast to other lysine histone methyltransferases, it does not contain a SET domain, suggesting the existence of another mechanism for methylation of lysine residues of histones.</text>
</comment>